<dbReference type="AlphaFoldDB" id="A0A242KB88"/>
<dbReference type="InterPro" id="IPR005467">
    <property type="entry name" value="His_kinase_dom"/>
</dbReference>
<dbReference type="PANTHER" id="PTHR45436">
    <property type="entry name" value="SENSOR HISTIDINE KINASE YKOH"/>
    <property type="match status" value="1"/>
</dbReference>
<accession>A0A242KB88</accession>
<dbReference type="InterPro" id="IPR036097">
    <property type="entry name" value="HisK_dim/P_sf"/>
</dbReference>
<evidence type="ECO:0000256" key="2">
    <source>
        <dbReference type="ARBA" id="ARBA00004370"/>
    </source>
</evidence>
<evidence type="ECO:0000256" key="8">
    <source>
        <dbReference type="ARBA" id="ARBA00022989"/>
    </source>
</evidence>
<dbReference type="PRINTS" id="PR00344">
    <property type="entry name" value="BCTRLSENSOR"/>
</dbReference>
<dbReference type="EMBL" id="NGMM01000001">
    <property type="protein sequence ID" value="OTP18226.1"/>
    <property type="molecule type" value="Genomic_DNA"/>
</dbReference>
<dbReference type="InterPro" id="IPR003594">
    <property type="entry name" value="HATPase_dom"/>
</dbReference>
<keyword evidence="5" id="KW-0808">Transferase</keyword>
<dbReference type="FunFam" id="3.30.565.10:FF:000006">
    <property type="entry name" value="Sensor histidine kinase WalK"/>
    <property type="match status" value="1"/>
</dbReference>
<gene>
    <name evidence="13" type="ORF">A5888_000038</name>
    <name evidence="14" type="ORF">A5888_004286</name>
</gene>
<keyword evidence="4" id="KW-0597">Phosphoprotein</keyword>
<evidence type="ECO:0000313" key="13">
    <source>
        <dbReference type="EMBL" id="OTP18226.1"/>
    </source>
</evidence>
<dbReference type="PANTHER" id="PTHR45436:SF5">
    <property type="entry name" value="SENSOR HISTIDINE KINASE TRCS"/>
    <property type="match status" value="1"/>
</dbReference>
<reference evidence="13" key="1">
    <citation type="submission" date="2017-05" db="EMBL/GenBank/DDBJ databases">
        <title>The Genome Sequence of Enterococcus sp. 9E7_DIV0242.</title>
        <authorList>
            <consortium name="The Broad Institute Genomics Platform"/>
            <consortium name="The Broad Institute Genomic Center for Infectious Diseases"/>
            <person name="Earl A."/>
            <person name="Manson A."/>
            <person name="Schwartman J."/>
            <person name="Gilmore M."/>
            <person name="Abouelleil A."/>
            <person name="Cao P."/>
            <person name="Chapman S."/>
            <person name="Cusick C."/>
            <person name="Shea T."/>
            <person name="Young S."/>
            <person name="Neafsey D."/>
            <person name="Nusbaum C."/>
            <person name="Birren B."/>
        </authorList>
    </citation>
    <scope>NUCLEOTIDE SEQUENCE [LARGE SCALE GENOMIC DNA]</scope>
    <source>
        <strain evidence="13">9E7_DIV0242</strain>
    </source>
</reference>
<feature type="transmembrane region" description="Helical" evidence="11">
    <location>
        <begin position="21"/>
        <end position="44"/>
    </location>
</feature>
<protein>
    <recommendedName>
        <fullName evidence="3">histidine kinase</fullName>
        <ecNumber evidence="3">2.7.13.3</ecNumber>
    </recommendedName>
</protein>
<evidence type="ECO:0000256" key="6">
    <source>
        <dbReference type="ARBA" id="ARBA00022692"/>
    </source>
</evidence>
<dbReference type="SMART" id="SM00388">
    <property type="entry name" value="HisKA"/>
    <property type="match status" value="1"/>
</dbReference>
<proteinExistence type="predicted"/>
<dbReference type="InterPro" id="IPR036890">
    <property type="entry name" value="HATPase_C_sf"/>
</dbReference>
<dbReference type="SUPFAM" id="SSF55874">
    <property type="entry name" value="ATPase domain of HSP90 chaperone/DNA topoisomerase II/histidine kinase"/>
    <property type="match status" value="1"/>
</dbReference>
<evidence type="ECO:0000256" key="7">
    <source>
        <dbReference type="ARBA" id="ARBA00022777"/>
    </source>
</evidence>
<evidence type="ECO:0000256" key="5">
    <source>
        <dbReference type="ARBA" id="ARBA00022679"/>
    </source>
</evidence>
<evidence type="ECO:0000256" key="11">
    <source>
        <dbReference type="SAM" id="Phobius"/>
    </source>
</evidence>
<evidence type="ECO:0000313" key="15">
    <source>
        <dbReference type="Proteomes" id="UP000195141"/>
    </source>
</evidence>
<evidence type="ECO:0000313" key="14">
    <source>
        <dbReference type="EMBL" id="WYJ92497.1"/>
    </source>
</evidence>
<keyword evidence="7" id="KW-0418">Kinase</keyword>
<comment type="subcellular location">
    <subcellularLocation>
        <location evidence="2">Membrane</location>
    </subcellularLocation>
</comment>
<dbReference type="Gene3D" id="6.10.340.10">
    <property type="match status" value="1"/>
</dbReference>
<comment type="catalytic activity">
    <reaction evidence="1">
        <text>ATP + protein L-histidine = ADP + protein N-phospho-L-histidine.</text>
        <dbReference type="EC" id="2.7.13.3"/>
    </reaction>
</comment>
<dbReference type="SMART" id="SM00387">
    <property type="entry name" value="HATPase_c"/>
    <property type="match status" value="1"/>
</dbReference>
<dbReference type="PROSITE" id="PS50109">
    <property type="entry name" value="HIS_KIN"/>
    <property type="match status" value="1"/>
</dbReference>
<evidence type="ECO:0000256" key="1">
    <source>
        <dbReference type="ARBA" id="ARBA00000085"/>
    </source>
</evidence>
<dbReference type="Gene3D" id="1.10.287.130">
    <property type="match status" value="1"/>
</dbReference>
<sequence>MKANEESKTQWRNSTHYRLSVRFILILACSILILSLSIISITIVELYDSTKEQSRLLVETMQKADTESQEEWIDFLETYTSGESSPYYVRTALDSGEVIYSHEAKALFADFSQFRQFFLFNDILWTEDFEPYYYMTADKGEAKVAILVEMDEKFELVEGIISLTGTLTVLILILGSVIIYRFARNFSKPLVQMDQEISLLSLEDSQSGQLSVPESPQEVRTVSKSFNQLLEKQQESLEREKQFVTDASHELRTPLAAIRGHVNLINRRGEQHPEVIPTSIAFIDRESKRMEIMVEQLLTLGRTENERTKIDFSRLVVQTIEEFQVMMPQKLDLEIEEGQSILANQEHVYQIVRNLIENTVKYTEKDGTITIRLKKQDAHVYFEVADTGIGIADTEKQRVFDRFYRADQSRSSKIAGSGIGLSIVRTLTLLYDGTIRVEDNKPKGTRFILHFPLVK</sequence>
<dbReference type="EMBL" id="CP147247">
    <property type="protein sequence ID" value="WYJ92497.1"/>
    <property type="molecule type" value="Genomic_DNA"/>
</dbReference>
<dbReference type="FunFam" id="1.10.287.130:FF:000001">
    <property type="entry name" value="Two-component sensor histidine kinase"/>
    <property type="match status" value="1"/>
</dbReference>
<dbReference type="InterPro" id="IPR050428">
    <property type="entry name" value="TCS_sensor_his_kinase"/>
</dbReference>
<name>A0A242KB88_9ENTE</name>
<dbReference type="EC" id="2.7.13.3" evidence="3"/>
<dbReference type="Pfam" id="PF02518">
    <property type="entry name" value="HATPase_c"/>
    <property type="match status" value="1"/>
</dbReference>
<dbReference type="OrthoDB" id="9786919at2"/>
<keyword evidence="10 11" id="KW-0472">Membrane</keyword>
<dbReference type="Proteomes" id="UP000195141">
    <property type="component" value="Chromosome"/>
</dbReference>
<keyword evidence="6 11" id="KW-0812">Transmembrane</keyword>
<feature type="transmembrane region" description="Helical" evidence="11">
    <location>
        <begin position="160"/>
        <end position="183"/>
    </location>
</feature>
<keyword evidence="8 11" id="KW-1133">Transmembrane helix</keyword>
<dbReference type="InterPro" id="IPR004358">
    <property type="entry name" value="Sig_transdc_His_kin-like_C"/>
</dbReference>
<dbReference type="GO" id="GO:0005886">
    <property type="term" value="C:plasma membrane"/>
    <property type="evidence" value="ECO:0007669"/>
    <property type="project" value="TreeGrafter"/>
</dbReference>
<dbReference type="CDD" id="cd00082">
    <property type="entry name" value="HisKA"/>
    <property type="match status" value="1"/>
</dbReference>
<dbReference type="InterPro" id="IPR003661">
    <property type="entry name" value="HisK_dim/P_dom"/>
</dbReference>
<dbReference type="Gene3D" id="3.30.565.10">
    <property type="entry name" value="Histidine kinase-like ATPase, C-terminal domain"/>
    <property type="match status" value="1"/>
</dbReference>
<keyword evidence="15" id="KW-1185">Reference proteome</keyword>
<evidence type="ECO:0000256" key="10">
    <source>
        <dbReference type="ARBA" id="ARBA00023136"/>
    </source>
</evidence>
<feature type="domain" description="Histidine kinase" evidence="12">
    <location>
        <begin position="246"/>
        <end position="455"/>
    </location>
</feature>
<dbReference type="RefSeq" id="WP_086347238.1">
    <property type="nucleotide sequence ID" value="NZ_CP147247.1"/>
</dbReference>
<organism evidence="13">
    <name type="scientific">Candidatus Enterococcus clewellii</name>
    <dbReference type="NCBI Taxonomy" id="1834193"/>
    <lineage>
        <taxon>Bacteria</taxon>
        <taxon>Bacillati</taxon>
        <taxon>Bacillota</taxon>
        <taxon>Bacilli</taxon>
        <taxon>Lactobacillales</taxon>
        <taxon>Enterococcaceae</taxon>
        <taxon>Enterococcus</taxon>
    </lineage>
</organism>
<dbReference type="SUPFAM" id="SSF47384">
    <property type="entry name" value="Homodimeric domain of signal transducing histidine kinase"/>
    <property type="match status" value="1"/>
</dbReference>
<keyword evidence="9" id="KW-0902">Two-component regulatory system</keyword>
<dbReference type="GO" id="GO:0000155">
    <property type="term" value="F:phosphorelay sensor kinase activity"/>
    <property type="evidence" value="ECO:0007669"/>
    <property type="project" value="InterPro"/>
</dbReference>
<reference evidence="14" key="2">
    <citation type="submission" date="2017-05" db="EMBL/GenBank/DDBJ databases">
        <authorList>
            <consortium name="The Broad Institute Genomics Platform"/>
            <consortium name="The Broad Institute Genomic Center for Infectious Diseases"/>
            <person name="Earl A."/>
            <person name="Manson A."/>
            <person name="Schwartman J."/>
            <person name="Gilmore M."/>
            <person name="Abouelleil A."/>
            <person name="Cao P."/>
            <person name="Chapman S."/>
            <person name="Cusick C."/>
            <person name="Shea T."/>
            <person name="Young S."/>
            <person name="Neafsey D."/>
            <person name="Nusbaum C."/>
            <person name="Birren B."/>
        </authorList>
    </citation>
    <scope>NUCLEOTIDE SEQUENCE</scope>
    <source>
        <strain evidence="14">9E7_DIV0242</strain>
    </source>
</reference>
<dbReference type="Pfam" id="PF00512">
    <property type="entry name" value="HisKA"/>
    <property type="match status" value="1"/>
</dbReference>
<reference evidence="14" key="3">
    <citation type="submission" date="2024-03" db="EMBL/GenBank/DDBJ databases">
        <title>The Genome Sequence of Enterococcus sp. DIV0242b.</title>
        <authorList>
            <consortium name="The Broad Institute Genomics Platform"/>
            <consortium name="The Broad Institute Microbial Omics Core"/>
            <consortium name="The Broad Institute Genomic Center for Infectious Diseases"/>
            <person name="Earl A."/>
            <person name="Manson A."/>
            <person name="Gilmore M."/>
            <person name="Schwartman J."/>
            <person name="Shea T."/>
            <person name="Abouelleil A."/>
            <person name="Cao P."/>
            <person name="Chapman S."/>
            <person name="Cusick C."/>
            <person name="Young S."/>
            <person name="Neafsey D."/>
            <person name="Nusbaum C."/>
            <person name="Birren B."/>
        </authorList>
    </citation>
    <scope>NUCLEOTIDE SEQUENCE</scope>
    <source>
        <strain evidence="14">9E7_DIV0242</strain>
    </source>
</reference>
<evidence type="ECO:0000256" key="3">
    <source>
        <dbReference type="ARBA" id="ARBA00012438"/>
    </source>
</evidence>
<evidence type="ECO:0000259" key="12">
    <source>
        <dbReference type="PROSITE" id="PS50109"/>
    </source>
</evidence>
<evidence type="ECO:0000256" key="9">
    <source>
        <dbReference type="ARBA" id="ARBA00023012"/>
    </source>
</evidence>
<evidence type="ECO:0000256" key="4">
    <source>
        <dbReference type="ARBA" id="ARBA00022553"/>
    </source>
</evidence>